<keyword evidence="7 8" id="KW-0472">Membrane</keyword>
<sequence length="355" mass="37215">MVTSIVLRQYKTITILVVLGLSLLFVTLFSLTVGAVSIPFSDAVVILCKSFGLFNDITIDDTFTVVMTSIRLPRVVMTLLIGAALGISGAALQGLFRNPLVEPSLIGVSGGSAAAVVVLIVFGSAVLPSVALWSYSVMLSLAAFAGGSAITFFVLKLSMDSGRTNMAALILIGVAVNALTGAIIGVAIFYANEQQMSMFLFWTLGDLGGATWDKLRIAAPALILSTVGLCFFAKPLNVLALGEAEAYHMGVHVEQTKRLMIFMAAAAVAVSVSLAGIIGFVGLIVPHLIRTIFYVDNTLVLPASALGGAFLLIIADIIARVVVAPAELPIGVVTALIGSPFFIMLLLKSKRKLQL</sequence>
<keyword evidence="3" id="KW-0813">Transport</keyword>
<dbReference type="Pfam" id="PF01032">
    <property type="entry name" value="FecCD"/>
    <property type="match status" value="1"/>
</dbReference>
<dbReference type="SUPFAM" id="SSF81345">
    <property type="entry name" value="ABC transporter involved in vitamin B12 uptake, BtuC"/>
    <property type="match status" value="1"/>
</dbReference>
<dbReference type="OrthoDB" id="9811721at2"/>
<feature type="transmembrane region" description="Helical" evidence="8">
    <location>
        <begin position="75"/>
        <end position="96"/>
    </location>
</feature>
<evidence type="ECO:0000256" key="7">
    <source>
        <dbReference type="ARBA" id="ARBA00023136"/>
    </source>
</evidence>
<protein>
    <submittedName>
        <fullName evidence="9">Iron ABC transporter</fullName>
    </submittedName>
</protein>
<dbReference type="FunFam" id="1.10.3470.10:FF:000001">
    <property type="entry name" value="Vitamin B12 ABC transporter permease BtuC"/>
    <property type="match status" value="1"/>
</dbReference>
<keyword evidence="6 8" id="KW-1133">Transmembrane helix</keyword>
<feature type="transmembrane region" description="Helical" evidence="8">
    <location>
        <begin position="167"/>
        <end position="190"/>
    </location>
</feature>
<feature type="transmembrane region" description="Helical" evidence="8">
    <location>
        <begin position="12"/>
        <end position="36"/>
    </location>
</feature>
<dbReference type="Proteomes" id="UP000251889">
    <property type="component" value="Unassembled WGS sequence"/>
</dbReference>
<dbReference type="RefSeq" id="WP_112746183.1">
    <property type="nucleotide sequence ID" value="NZ_QMFY01000002.1"/>
</dbReference>
<evidence type="ECO:0000256" key="2">
    <source>
        <dbReference type="ARBA" id="ARBA00007935"/>
    </source>
</evidence>
<proteinExistence type="inferred from homology"/>
<dbReference type="PANTHER" id="PTHR30472">
    <property type="entry name" value="FERRIC ENTEROBACTIN TRANSPORT SYSTEM PERMEASE PROTEIN"/>
    <property type="match status" value="1"/>
</dbReference>
<comment type="caution">
    <text evidence="9">The sequence shown here is derived from an EMBL/GenBank/DDBJ whole genome shotgun (WGS) entry which is preliminary data.</text>
</comment>
<evidence type="ECO:0000313" key="9">
    <source>
        <dbReference type="EMBL" id="RAW02361.1"/>
    </source>
</evidence>
<dbReference type="Gene3D" id="1.10.3470.10">
    <property type="entry name" value="ABC transporter involved in vitamin B12 uptake, BtuC"/>
    <property type="match status" value="1"/>
</dbReference>
<evidence type="ECO:0000256" key="4">
    <source>
        <dbReference type="ARBA" id="ARBA00022475"/>
    </source>
</evidence>
<evidence type="ECO:0000256" key="6">
    <source>
        <dbReference type="ARBA" id="ARBA00022989"/>
    </source>
</evidence>
<evidence type="ECO:0000256" key="3">
    <source>
        <dbReference type="ARBA" id="ARBA00022448"/>
    </source>
</evidence>
<evidence type="ECO:0000256" key="8">
    <source>
        <dbReference type="SAM" id="Phobius"/>
    </source>
</evidence>
<dbReference type="AlphaFoldDB" id="A0A364Y7Y4"/>
<dbReference type="PANTHER" id="PTHR30472:SF25">
    <property type="entry name" value="ABC TRANSPORTER PERMEASE PROTEIN MJ0876-RELATED"/>
    <property type="match status" value="1"/>
</dbReference>
<name>A0A364Y7Y4_9BACT</name>
<dbReference type="GO" id="GO:0022857">
    <property type="term" value="F:transmembrane transporter activity"/>
    <property type="evidence" value="ECO:0007669"/>
    <property type="project" value="InterPro"/>
</dbReference>
<feature type="transmembrane region" description="Helical" evidence="8">
    <location>
        <begin position="298"/>
        <end position="322"/>
    </location>
</feature>
<accession>A0A364Y7Y4</accession>
<reference evidence="9 10" key="1">
    <citation type="submission" date="2018-06" db="EMBL/GenBank/DDBJ databases">
        <title>Chryseolinea flavus sp. nov., a member of the phylum Bacteroidetes isolated from soil.</title>
        <authorList>
            <person name="Li Y."/>
            <person name="Wang J."/>
        </authorList>
    </citation>
    <scope>NUCLEOTIDE SEQUENCE [LARGE SCALE GENOMIC DNA]</scope>
    <source>
        <strain evidence="9 10">SDU1-6</strain>
    </source>
</reference>
<feature type="transmembrane region" description="Helical" evidence="8">
    <location>
        <begin position="219"/>
        <end position="240"/>
    </location>
</feature>
<evidence type="ECO:0000256" key="1">
    <source>
        <dbReference type="ARBA" id="ARBA00004651"/>
    </source>
</evidence>
<comment type="similarity">
    <text evidence="2">Belongs to the binding-protein-dependent transport system permease family. FecCD subfamily.</text>
</comment>
<dbReference type="EMBL" id="QMFY01000002">
    <property type="protein sequence ID" value="RAW02361.1"/>
    <property type="molecule type" value="Genomic_DNA"/>
</dbReference>
<evidence type="ECO:0000256" key="5">
    <source>
        <dbReference type="ARBA" id="ARBA00022692"/>
    </source>
</evidence>
<keyword evidence="5 8" id="KW-0812">Transmembrane</keyword>
<evidence type="ECO:0000313" key="10">
    <source>
        <dbReference type="Proteomes" id="UP000251889"/>
    </source>
</evidence>
<keyword evidence="10" id="KW-1185">Reference proteome</keyword>
<feature type="transmembrane region" description="Helical" evidence="8">
    <location>
        <begin position="328"/>
        <end position="347"/>
    </location>
</feature>
<gene>
    <name evidence="9" type="ORF">DQQ10_07455</name>
</gene>
<feature type="transmembrane region" description="Helical" evidence="8">
    <location>
        <begin position="105"/>
        <end position="127"/>
    </location>
</feature>
<feature type="transmembrane region" description="Helical" evidence="8">
    <location>
        <begin position="133"/>
        <end position="155"/>
    </location>
</feature>
<comment type="subcellular location">
    <subcellularLocation>
        <location evidence="1">Cell membrane</location>
        <topology evidence="1">Multi-pass membrane protein</topology>
    </subcellularLocation>
</comment>
<keyword evidence="4" id="KW-1003">Cell membrane</keyword>
<dbReference type="InterPro" id="IPR000522">
    <property type="entry name" value="ABC_transptr_permease_BtuC"/>
</dbReference>
<dbReference type="GO" id="GO:0005886">
    <property type="term" value="C:plasma membrane"/>
    <property type="evidence" value="ECO:0007669"/>
    <property type="project" value="UniProtKB-SubCell"/>
</dbReference>
<dbReference type="InterPro" id="IPR037294">
    <property type="entry name" value="ABC_BtuC-like"/>
</dbReference>
<feature type="transmembrane region" description="Helical" evidence="8">
    <location>
        <begin position="260"/>
        <end position="286"/>
    </location>
</feature>
<organism evidence="9 10">
    <name type="scientific">Pseudochryseolinea flava</name>
    <dbReference type="NCBI Taxonomy" id="2059302"/>
    <lineage>
        <taxon>Bacteria</taxon>
        <taxon>Pseudomonadati</taxon>
        <taxon>Bacteroidota</taxon>
        <taxon>Cytophagia</taxon>
        <taxon>Cytophagales</taxon>
        <taxon>Fulvivirgaceae</taxon>
        <taxon>Pseudochryseolinea</taxon>
    </lineage>
</organism>
<dbReference type="GO" id="GO:0033214">
    <property type="term" value="P:siderophore-iron import into cell"/>
    <property type="evidence" value="ECO:0007669"/>
    <property type="project" value="TreeGrafter"/>
</dbReference>
<dbReference type="CDD" id="cd06550">
    <property type="entry name" value="TM_ABC_iron-siderophores_like"/>
    <property type="match status" value="1"/>
</dbReference>